<feature type="transmembrane region" description="Helical" evidence="2">
    <location>
        <begin position="487"/>
        <end position="509"/>
    </location>
</feature>
<sequence>MGNTSPPKEGTAKSGFWTRSRPARWSQHDYEYDYAEVVNRDTCRKFLDNDPGKEGLKTMEFGLYEVTAKEVENQEFTGITLKSFHEVLDSLRGPEHLDPRPLNAPSRGTATPDGPQPHHRVAASKERQNLLTIEEATIVGKAAEKGRLLPRTKRTTDGVGPPVGGAPTPGAAGVSVSGILVVPGDRHLSPLRALELQGFNMPPASVSGPIAGLQPDILLRASSGWVPGPIGYRIVAPAHSGSAHWRNTPLFVLGERISQLHSKISTLLFVTAQPGSDFSVVQSLLVKQAVFHNLIEEYWASPTWYKGCPEQVVSHSARQPSMAGNFVWIGLSLLLPFSAIYEDGMAGMTSPSSEVFGFMSTSSDSIEIIDLTKTNVSAELLRGISLQKTLHSFGRLWRRRPADLNLRQRAQLYGQSEPVAKLDVFISHAWHTPGKWKFLSLLLQLGWKPTLLFWAFGTSLSFILSLFDVLPQVITVRVTALEQAAPAAFWLLLTGLLSAIAGLTTSPYISWTSNSRRCFVDIACIHQADEQLMKQGILKMGAFLAASSELRVLWSAPYLSRLWHRLSTACDCCVVL</sequence>
<dbReference type="EMBL" id="LSRX01001652">
    <property type="protein sequence ID" value="OLP78171.1"/>
    <property type="molecule type" value="Genomic_DNA"/>
</dbReference>
<proteinExistence type="predicted"/>
<dbReference type="AlphaFoldDB" id="A0A1Q9C5H2"/>
<keyword evidence="2" id="KW-1133">Transmembrane helix</keyword>
<feature type="region of interest" description="Disordered" evidence="1">
    <location>
        <begin position="92"/>
        <end position="124"/>
    </location>
</feature>
<protein>
    <submittedName>
        <fullName evidence="3">Uncharacterized protein</fullName>
    </submittedName>
</protein>
<accession>A0A1Q9C5H2</accession>
<keyword evidence="2" id="KW-0472">Membrane</keyword>
<keyword evidence="2" id="KW-0812">Transmembrane</keyword>
<reference evidence="3 4" key="1">
    <citation type="submission" date="2016-02" db="EMBL/GenBank/DDBJ databases">
        <title>Genome analysis of coral dinoflagellate symbionts highlights evolutionary adaptations to a symbiotic lifestyle.</title>
        <authorList>
            <person name="Aranda M."/>
            <person name="Li Y."/>
            <person name="Liew Y.J."/>
            <person name="Baumgarten S."/>
            <person name="Simakov O."/>
            <person name="Wilson M."/>
            <person name="Piel J."/>
            <person name="Ashoor H."/>
            <person name="Bougouffa S."/>
            <person name="Bajic V.B."/>
            <person name="Ryu T."/>
            <person name="Ravasi T."/>
            <person name="Bayer T."/>
            <person name="Micklem G."/>
            <person name="Kim H."/>
            <person name="Bhak J."/>
            <person name="Lajeunesse T.C."/>
            <person name="Voolstra C.R."/>
        </authorList>
    </citation>
    <scope>NUCLEOTIDE SEQUENCE [LARGE SCALE GENOMIC DNA]</scope>
    <source>
        <strain evidence="3 4">CCMP2467</strain>
    </source>
</reference>
<gene>
    <name evidence="3" type="ORF">AK812_SmicGene41682</name>
</gene>
<organism evidence="3 4">
    <name type="scientific">Symbiodinium microadriaticum</name>
    <name type="common">Dinoflagellate</name>
    <name type="synonym">Zooxanthella microadriatica</name>
    <dbReference type="NCBI Taxonomy" id="2951"/>
    <lineage>
        <taxon>Eukaryota</taxon>
        <taxon>Sar</taxon>
        <taxon>Alveolata</taxon>
        <taxon>Dinophyceae</taxon>
        <taxon>Suessiales</taxon>
        <taxon>Symbiodiniaceae</taxon>
        <taxon>Symbiodinium</taxon>
    </lineage>
</organism>
<evidence type="ECO:0000256" key="1">
    <source>
        <dbReference type="SAM" id="MobiDB-lite"/>
    </source>
</evidence>
<dbReference type="Proteomes" id="UP000186817">
    <property type="component" value="Unassembled WGS sequence"/>
</dbReference>
<comment type="caution">
    <text evidence="3">The sequence shown here is derived from an EMBL/GenBank/DDBJ whole genome shotgun (WGS) entry which is preliminary data.</text>
</comment>
<feature type="transmembrane region" description="Helical" evidence="2">
    <location>
        <begin position="445"/>
        <end position="467"/>
    </location>
</feature>
<evidence type="ECO:0000313" key="3">
    <source>
        <dbReference type="EMBL" id="OLP78171.1"/>
    </source>
</evidence>
<evidence type="ECO:0000256" key="2">
    <source>
        <dbReference type="SAM" id="Phobius"/>
    </source>
</evidence>
<evidence type="ECO:0000313" key="4">
    <source>
        <dbReference type="Proteomes" id="UP000186817"/>
    </source>
</evidence>
<feature type="region of interest" description="Disordered" evidence="1">
    <location>
        <begin position="1"/>
        <end position="20"/>
    </location>
</feature>
<keyword evidence="4" id="KW-1185">Reference proteome</keyword>
<name>A0A1Q9C5H2_SYMMI</name>